<dbReference type="PANTHER" id="PTHR35011:SF4">
    <property type="entry name" value="SLL1102 PROTEIN"/>
    <property type="match status" value="1"/>
</dbReference>
<evidence type="ECO:0000256" key="7">
    <source>
        <dbReference type="ARBA" id="ARBA00023136"/>
    </source>
</evidence>
<evidence type="ECO:0000256" key="9">
    <source>
        <dbReference type="RuleBase" id="RU369079"/>
    </source>
</evidence>
<evidence type="ECO:0000256" key="3">
    <source>
        <dbReference type="ARBA" id="ARBA00022475"/>
    </source>
</evidence>
<dbReference type="GO" id="GO:0005886">
    <property type="term" value="C:plasma membrane"/>
    <property type="evidence" value="ECO:0007669"/>
    <property type="project" value="UniProtKB-SubCell"/>
</dbReference>
<dbReference type="RefSeq" id="WP_188857608.1">
    <property type="nucleotide sequence ID" value="NZ_BMLT01000001.1"/>
</dbReference>
<keyword evidence="6 9" id="KW-1133">Transmembrane helix</keyword>
<keyword evidence="5 9" id="KW-0812">Transmembrane</keyword>
<dbReference type="PANTHER" id="PTHR35011">
    <property type="entry name" value="2,3-DIKETO-L-GULONATE TRAP TRANSPORTER SMALL PERMEASE PROTEIN YIAM"/>
    <property type="match status" value="1"/>
</dbReference>
<comment type="function">
    <text evidence="9">Part of the tripartite ATP-independent periplasmic (TRAP) transport system.</text>
</comment>
<protein>
    <recommendedName>
        <fullName evidence="9">TRAP transporter small permease protein</fullName>
    </recommendedName>
</protein>
<proteinExistence type="inferred from homology"/>
<evidence type="ECO:0000313" key="11">
    <source>
        <dbReference type="EMBL" id="GGO76293.1"/>
    </source>
</evidence>
<evidence type="ECO:0000313" key="12">
    <source>
        <dbReference type="Proteomes" id="UP000599578"/>
    </source>
</evidence>
<feature type="transmembrane region" description="Helical" evidence="9">
    <location>
        <begin position="88"/>
        <end position="107"/>
    </location>
</feature>
<comment type="similarity">
    <text evidence="8 9">Belongs to the TRAP transporter small permease family.</text>
</comment>
<accession>A0A917Z925</accession>
<keyword evidence="4 9" id="KW-0997">Cell inner membrane</keyword>
<evidence type="ECO:0000259" key="10">
    <source>
        <dbReference type="Pfam" id="PF04290"/>
    </source>
</evidence>
<name>A0A917Z925_9GAMM</name>
<comment type="caution">
    <text evidence="11">The sequence shown here is derived from an EMBL/GenBank/DDBJ whole genome shotgun (WGS) entry which is preliminary data.</text>
</comment>
<evidence type="ECO:0000256" key="4">
    <source>
        <dbReference type="ARBA" id="ARBA00022519"/>
    </source>
</evidence>
<dbReference type="InterPro" id="IPR007387">
    <property type="entry name" value="TRAP_DctQ"/>
</dbReference>
<comment type="subcellular location">
    <subcellularLocation>
        <location evidence="1 9">Cell inner membrane</location>
        <topology evidence="1 9">Multi-pass membrane protein</topology>
    </subcellularLocation>
</comment>
<dbReference type="EMBL" id="BMLT01000001">
    <property type="protein sequence ID" value="GGO76293.1"/>
    <property type="molecule type" value="Genomic_DNA"/>
</dbReference>
<sequence>MLSIIRAIDAINDWFGRFIAPVIAIITLIVIYDIALRYFIGRPSDWAFDITKMLFGAYFMLLTAYGMRHCVHAEVDIVKQLLSKRVRTVTDLVGYIVFFTPFVWLLLTHGWEFATRSWSRGETTYGMVSIPIYPLKTVIVVTGALILLQGVSIVLRLILELKESEHGA</sequence>
<feature type="transmembrane region" description="Helical" evidence="9">
    <location>
        <begin position="18"/>
        <end position="40"/>
    </location>
</feature>
<keyword evidence="3" id="KW-1003">Cell membrane</keyword>
<reference evidence="11 12" key="1">
    <citation type="journal article" date="2014" name="Int. J. Syst. Evol. Microbiol.">
        <title>Complete genome sequence of Corynebacterium casei LMG S-19264T (=DSM 44701T), isolated from a smear-ripened cheese.</title>
        <authorList>
            <consortium name="US DOE Joint Genome Institute (JGI-PGF)"/>
            <person name="Walter F."/>
            <person name="Albersmeier A."/>
            <person name="Kalinowski J."/>
            <person name="Ruckert C."/>
        </authorList>
    </citation>
    <scope>NUCLEOTIDE SEQUENCE [LARGE SCALE GENOMIC DNA]</scope>
    <source>
        <strain evidence="11 12">CGMCC 1.7286</strain>
    </source>
</reference>
<keyword evidence="2 9" id="KW-0813">Transport</keyword>
<dbReference type="GO" id="GO:0022857">
    <property type="term" value="F:transmembrane transporter activity"/>
    <property type="evidence" value="ECO:0007669"/>
    <property type="project" value="UniProtKB-UniRule"/>
</dbReference>
<dbReference type="InterPro" id="IPR055348">
    <property type="entry name" value="DctQ"/>
</dbReference>
<gene>
    <name evidence="11" type="ORF">GCM10011348_03150</name>
</gene>
<dbReference type="Proteomes" id="UP000599578">
    <property type="component" value="Unassembled WGS sequence"/>
</dbReference>
<feature type="domain" description="Tripartite ATP-independent periplasmic transporters DctQ component" evidence="10">
    <location>
        <begin position="26"/>
        <end position="158"/>
    </location>
</feature>
<comment type="subunit">
    <text evidence="9">The complex comprises the extracytoplasmic solute receptor protein and the two transmembrane proteins.</text>
</comment>
<evidence type="ECO:0000256" key="2">
    <source>
        <dbReference type="ARBA" id="ARBA00022448"/>
    </source>
</evidence>
<feature type="transmembrane region" description="Helical" evidence="9">
    <location>
        <begin position="137"/>
        <end position="159"/>
    </location>
</feature>
<dbReference type="Pfam" id="PF04290">
    <property type="entry name" value="DctQ"/>
    <property type="match status" value="1"/>
</dbReference>
<evidence type="ECO:0000256" key="8">
    <source>
        <dbReference type="ARBA" id="ARBA00038436"/>
    </source>
</evidence>
<organism evidence="11 12">
    <name type="scientific">Marinobacterium nitratireducens</name>
    <dbReference type="NCBI Taxonomy" id="518897"/>
    <lineage>
        <taxon>Bacteria</taxon>
        <taxon>Pseudomonadati</taxon>
        <taxon>Pseudomonadota</taxon>
        <taxon>Gammaproteobacteria</taxon>
        <taxon>Oceanospirillales</taxon>
        <taxon>Oceanospirillaceae</taxon>
        <taxon>Marinobacterium</taxon>
    </lineage>
</organism>
<dbReference type="AlphaFoldDB" id="A0A917Z925"/>
<evidence type="ECO:0000256" key="1">
    <source>
        <dbReference type="ARBA" id="ARBA00004429"/>
    </source>
</evidence>
<evidence type="ECO:0000256" key="6">
    <source>
        <dbReference type="ARBA" id="ARBA00022989"/>
    </source>
</evidence>
<keyword evidence="7 9" id="KW-0472">Membrane</keyword>
<keyword evidence="12" id="KW-1185">Reference proteome</keyword>
<evidence type="ECO:0000256" key="5">
    <source>
        <dbReference type="ARBA" id="ARBA00022692"/>
    </source>
</evidence>
<feature type="transmembrane region" description="Helical" evidence="9">
    <location>
        <begin position="46"/>
        <end position="67"/>
    </location>
</feature>